<sequence length="359" mass="42795">MEGYLKPIGGEFWFDLNMISSEIDNFKENDEEIYLDGGQSAIKFIIENMDVREDEYILLPSYLCLDIVNVFIENNIKIAFYDVNRKLEINAESIMKNIENYNVKAVFFIDYFGFPHSEDTIRFFNNLKNREIIIIEDAVQSLWFNPRNFFIGDYVFNSYRKFIPIDGSIVLTKYDIKAKYDRSDSSKYYELVNTARSCKMLFQEFHIGTEDNYLKLFDKAKKEYLNREKSIFKIMPKSKKLLSNINIDNIKNIRIDNYRYIYNRLKNNENIKIIFGENLLKDNIPLGFPILINNRDEIRKSLMMNSIYCPIHWNINHSFVPLSFKDSHYLSSHVLTLPIDQRYTSKDMERLVDNLLFYI</sequence>
<keyword evidence="3" id="KW-1185">Reference proteome</keyword>
<dbReference type="GO" id="GO:0008483">
    <property type="term" value="F:transaminase activity"/>
    <property type="evidence" value="ECO:0007669"/>
    <property type="project" value="UniProtKB-KW"/>
</dbReference>
<evidence type="ECO:0000313" key="3">
    <source>
        <dbReference type="Proteomes" id="UP000287969"/>
    </source>
</evidence>
<proteinExistence type="inferred from homology"/>
<dbReference type="OrthoDB" id="8955051at2"/>
<dbReference type="PANTHER" id="PTHR30244">
    <property type="entry name" value="TRANSAMINASE"/>
    <property type="match status" value="1"/>
</dbReference>
<dbReference type="RefSeq" id="WP_128751970.1">
    <property type="nucleotide sequence ID" value="NZ_CP035282.1"/>
</dbReference>
<dbReference type="Gene3D" id="3.40.640.10">
    <property type="entry name" value="Type I PLP-dependent aspartate aminotransferase-like (Major domain)"/>
    <property type="match status" value="1"/>
</dbReference>
<dbReference type="GO" id="GO:0030170">
    <property type="term" value="F:pyridoxal phosphate binding"/>
    <property type="evidence" value="ECO:0007669"/>
    <property type="project" value="TreeGrafter"/>
</dbReference>
<dbReference type="AlphaFoldDB" id="A0A410Q9N0"/>
<protein>
    <submittedName>
        <fullName evidence="2">DegT/DnrJ/EryC1/StrS aminotransferase family protein</fullName>
    </submittedName>
</protein>
<accession>A0A410Q9N0</accession>
<keyword evidence="2" id="KW-0032">Aminotransferase</keyword>
<evidence type="ECO:0000256" key="1">
    <source>
        <dbReference type="RuleBase" id="RU004508"/>
    </source>
</evidence>
<dbReference type="InterPro" id="IPR015421">
    <property type="entry name" value="PyrdxlP-dep_Trfase_major"/>
</dbReference>
<comment type="similarity">
    <text evidence="1">Belongs to the DegT/DnrJ/EryC1 family.</text>
</comment>
<keyword evidence="2" id="KW-0808">Transferase</keyword>
<dbReference type="InterPro" id="IPR015422">
    <property type="entry name" value="PyrdxlP-dep_Trfase_small"/>
</dbReference>
<name>A0A410Q9N0_9FIRM</name>
<dbReference type="Proteomes" id="UP000287969">
    <property type="component" value="Chromosome"/>
</dbReference>
<reference evidence="3" key="1">
    <citation type="submission" date="2019-01" db="EMBL/GenBank/DDBJ databases">
        <title>Draft genomes of a novel of Sporanaerobacter strains.</title>
        <authorList>
            <person name="Ma S."/>
        </authorList>
    </citation>
    <scope>NUCLEOTIDE SEQUENCE [LARGE SCALE GENOMIC DNA]</scope>
    <source>
        <strain evidence="3">NJN-17</strain>
    </source>
</reference>
<dbReference type="SUPFAM" id="SSF53383">
    <property type="entry name" value="PLP-dependent transferases"/>
    <property type="match status" value="1"/>
</dbReference>
<gene>
    <name evidence="2" type="ORF">EQM13_03530</name>
</gene>
<dbReference type="InterPro" id="IPR015424">
    <property type="entry name" value="PyrdxlP-dep_Trfase"/>
</dbReference>
<dbReference type="EMBL" id="CP035282">
    <property type="protein sequence ID" value="QAT60712.1"/>
    <property type="molecule type" value="Genomic_DNA"/>
</dbReference>
<evidence type="ECO:0000313" key="2">
    <source>
        <dbReference type="EMBL" id="QAT60712.1"/>
    </source>
</evidence>
<dbReference type="InterPro" id="IPR000653">
    <property type="entry name" value="DegT/StrS_aminotransferase"/>
</dbReference>
<dbReference type="KEGG" id="spoa:EQM13_03530"/>
<keyword evidence="1" id="KW-0663">Pyridoxal phosphate</keyword>
<organism evidence="2 3">
    <name type="scientific">Acidilutibacter cellobiosedens</name>
    <dbReference type="NCBI Taxonomy" id="2507161"/>
    <lineage>
        <taxon>Bacteria</taxon>
        <taxon>Bacillati</taxon>
        <taxon>Bacillota</taxon>
        <taxon>Tissierellia</taxon>
        <taxon>Tissierellales</taxon>
        <taxon>Acidilutibacteraceae</taxon>
        <taxon>Acidilutibacter</taxon>
    </lineage>
</organism>
<dbReference type="Pfam" id="PF01041">
    <property type="entry name" value="DegT_DnrJ_EryC1"/>
    <property type="match status" value="1"/>
</dbReference>
<dbReference type="GO" id="GO:0000271">
    <property type="term" value="P:polysaccharide biosynthetic process"/>
    <property type="evidence" value="ECO:0007669"/>
    <property type="project" value="TreeGrafter"/>
</dbReference>
<dbReference type="Gene3D" id="3.90.1150.10">
    <property type="entry name" value="Aspartate Aminotransferase, domain 1"/>
    <property type="match status" value="1"/>
</dbReference>
<dbReference type="PANTHER" id="PTHR30244:SF34">
    <property type="entry name" value="DTDP-4-AMINO-4,6-DIDEOXYGALACTOSE TRANSAMINASE"/>
    <property type="match status" value="1"/>
</dbReference>